<dbReference type="EMBL" id="FZOA01000009">
    <property type="protein sequence ID" value="SNS00103.1"/>
    <property type="molecule type" value="Genomic_DNA"/>
</dbReference>
<accession>A0A239AYS7</accession>
<sequence length="74" mass="6886">MSVKPNRKLRHAVSMAILCSTIALVGCGGGSHIKVPPLNGGGSGGDNGGNNGGGDNGGNNGGGDNGGNNGGGDN</sequence>
<dbReference type="AlphaFoldDB" id="A0A239AYS7"/>
<feature type="non-terminal residue" evidence="3">
    <location>
        <position position="74"/>
    </location>
</feature>
<keyword evidence="2" id="KW-1133">Transmembrane helix</keyword>
<evidence type="ECO:0000313" key="3">
    <source>
        <dbReference type="EMBL" id="SNS00103.1"/>
    </source>
</evidence>
<keyword evidence="2" id="KW-0472">Membrane</keyword>
<reference evidence="4" key="1">
    <citation type="submission" date="2017-06" db="EMBL/GenBank/DDBJ databases">
        <authorList>
            <person name="Varghese N."/>
            <person name="Submissions S."/>
        </authorList>
    </citation>
    <scope>NUCLEOTIDE SEQUENCE [LARGE SCALE GENOMIC DNA]</scope>
    <source>
        <strain evidence="4">Ca-68</strain>
    </source>
</reference>
<keyword evidence="4" id="KW-1185">Reference proteome</keyword>
<evidence type="ECO:0000256" key="1">
    <source>
        <dbReference type="SAM" id="MobiDB-lite"/>
    </source>
</evidence>
<dbReference type="PROSITE" id="PS51257">
    <property type="entry name" value="PROKAR_LIPOPROTEIN"/>
    <property type="match status" value="1"/>
</dbReference>
<proteinExistence type="predicted"/>
<evidence type="ECO:0000256" key="2">
    <source>
        <dbReference type="SAM" id="Phobius"/>
    </source>
</evidence>
<protein>
    <submittedName>
        <fullName evidence="3">Uncharacterized protein</fullName>
    </submittedName>
</protein>
<keyword evidence="2" id="KW-0812">Transmembrane</keyword>
<dbReference type="Proteomes" id="UP000198305">
    <property type="component" value="Unassembled WGS sequence"/>
</dbReference>
<gene>
    <name evidence="3" type="ORF">SAMN05192560_2171</name>
</gene>
<feature type="transmembrane region" description="Helical" evidence="2">
    <location>
        <begin position="12"/>
        <end position="33"/>
    </location>
</feature>
<name>A0A239AYS7_9PROT</name>
<feature type="compositionally biased region" description="Gly residues" evidence="1">
    <location>
        <begin position="39"/>
        <end position="74"/>
    </location>
</feature>
<evidence type="ECO:0000313" key="4">
    <source>
        <dbReference type="Proteomes" id="UP000198305"/>
    </source>
</evidence>
<organism evidence="3 4">
    <name type="scientific">Methylobacillus rhizosphaerae</name>
    <dbReference type="NCBI Taxonomy" id="551994"/>
    <lineage>
        <taxon>Bacteria</taxon>
        <taxon>Pseudomonadati</taxon>
        <taxon>Pseudomonadota</taxon>
        <taxon>Betaproteobacteria</taxon>
        <taxon>Nitrosomonadales</taxon>
        <taxon>Methylophilaceae</taxon>
        <taxon>Methylobacillus</taxon>
    </lineage>
</organism>
<feature type="region of interest" description="Disordered" evidence="1">
    <location>
        <begin position="33"/>
        <end position="74"/>
    </location>
</feature>